<dbReference type="InterPro" id="IPR041796">
    <property type="entry name" value="Mre11_N"/>
</dbReference>
<dbReference type="GO" id="GO:0000014">
    <property type="term" value="F:single-stranded DNA endodeoxyribonuclease activity"/>
    <property type="evidence" value="ECO:0007669"/>
    <property type="project" value="TreeGrafter"/>
</dbReference>
<feature type="domain" description="Mre11 DNA-binding" evidence="20">
    <location>
        <begin position="291"/>
        <end position="452"/>
    </location>
</feature>
<evidence type="ECO:0000256" key="16">
    <source>
        <dbReference type="PIRNR" id="PIRNR000882"/>
    </source>
</evidence>
<dbReference type="Proteomes" id="UP000268321">
    <property type="component" value="Unassembled WGS sequence"/>
</dbReference>
<evidence type="ECO:0000256" key="2">
    <source>
        <dbReference type="ARBA" id="ARBA00004123"/>
    </source>
</evidence>
<feature type="compositionally biased region" description="Acidic residues" evidence="19">
    <location>
        <begin position="590"/>
        <end position="601"/>
    </location>
</feature>
<comment type="similarity">
    <text evidence="4 16 18">Belongs to the MRE11/RAD32 family.</text>
</comment>
<evidence type="ECO:0000256" key="3">
    <source>
        <dbReference type="ARBA" id="ARBA00004286"/>
    </source>
</evidence>
<comment type="function">
    <text evidence="16">Core component of the MRN complex, which plays a central role in double-strand break (DSB) repair, DNA recombination, maintenance of telomere integrity and meiosis. The MRN complex is involved in the repair of DNA double-strand breaks (DSBs) via homologous recombination (HR), an error-free mechanism which primarily occurs during S and G2 phases. The complex (1) mediates the end resection of damaged DNA, which generates proper single-stranded DNA, a key initial steps in HR, and is (2) required for the recruitment of other repair factors and efficient activation of ATM and ATR upon DNA damage. Within the MRN complex, MRE11 possesses both single-strand endonuclease activity and double-strand-specific 3'-5' exonuclease activity. MRE11 first endonucleolytically cleaves the 5' strand at DNA DSB ends to prevent non-homologous end joining (NHEJ) and licence HR. It then generates a single-stranded DNA gap via 3' to 5' exonucleolytic degradation, which is required for single-strand invasion and recombination.</text>
</comment>
<gene>
    <name evidence="21" type="ORF">METBISCDRAFT_13817</name>
</gene>
<dbReference type="SMART" id="SM01347">
    <property type="entry name" value="Mre11_DNA_bind"/>
    <property type="match status" value="1"/>
</dbReference>
<dbReference type="GO" id="GO:0031573">
    <property type="term" value="P:mitotic intra-S DNA damage checkpoint signaling"/>
    <property type="evidence" value="ECO:0007669"/>
    <property type="project" value="TreeGrafter"/>
</dbReference>
<evidence type="ECO:0000256" key="1">
    <source>
        <dbReference type="ARBA" id="ARBA00001936"/>
    </source>
</evidence>
<name>A0A4V1J3B9_9ASCO</name>
<dbReference type="GO" id="GO:0097552">
    <property type="term" value="P:mitochondrial double-strand break repair via homologous recombination"/>
    <property type="evidence" value="ECO:0007669"/>
    <property type="project" value="TreeGrafter"/>
</dbReference>
<dbReference type="Gene3D" id="3.30.110.110">
    <property type="entry name" value="Mre11, capping domain"/>
    <property type="match status" value="1"/>
</dbReference>
<dbReference type="AlphaFoldDB" id="A0A4V1J3B9"/>
<feature type="compositionally biased region" description="Polar residues" evidence="19">
    <location>
        <begin position="546"/>
        <end position="560"/>
    </location>
</feature>
<evidence type="ECO:0000256" key="10">
    <source>
        <dbReference type="ARBA" id="ARBA00022801"/>
    </source>
</evidence>
<keyword evidence="10 16" id="KW-0378">Hydrolase</keyword>
<evidence type="ECO:0000256" key="17">
    <source>
        <dbReference type="PIRSR" id="PIRSR000882-1"/>
    </source>
</evidence>
<dbReference type="PANTHER" id="PTHR10139:SF1">
    <property type="entry name" value="DOUBLE-STRAND BREAK REPAIR PROTEIN MRE11"/>
    <property type="match status" value="1"/>
</dbReference>
<evidence type="ECO:0000256" key="7">
    <source>
        <dbReference type="ARBA" id="ARBA00022723"/>
    </source>
</evidence>
<evidence type="ECO:0000256" key="18">
    <source>
        <dbReference type="RuleBase" id="RU003447"/>
    </source>
</evidence>
<dbReference type="NCBIfam" id="TIGR00583">
    <property type="entry name" value="mre11"/>
    <property type="match status" value="1"/>
</dbReference>
<sequence>MPPSAGITPGKNTIRILLTTDNHVGYLDSDPIRGDDSWTTFDEILSLAHIHDADMIVQGGDLFHVSRPSKKALFHVVRSLRVHCLGDRPCELQLLSDPAPVLRTSDTVNYEDPNLNVAVPMFAISGNHDDATGDGLLAPLDVLAATGLVNYFGLAPTQDALVVAPLVFQKGATRLALYGINNVRDERLHRLMRSGNVSFQRPADPEFFHLLCIHQNHHRRTVTSYVPEDFLPLFLDFVFWGHEHECVPFPQYNPATGFDTLQAGSSVATSLSDGEAVQKHVFLLDVCGTKYGLTALPLRTVRPFVMADVSLRAEGFAPGPASKADISAILLEKVSNLIADARDRARAAGGPSDLLPLVRLRVDRSGDYEVENSLRFLNRFVGKVANVKDIVHYYTRKTADRQPSTSAIDATTAGADEPVQKVTIQHLLKEHLGQSALHLVPEDGMLDMTRRFIEQDDRLIFQDFVAQTVERATEQLRTANVSAGEWADGATKGAFKELLAKLRQDGPEAGQDVGAGMEVGHDAGSEAESDTGPAQPLRAPLALAASSKTRTATRQANLRQRSQHSHAKSKAMVDSDLDGSGGSEVVIVSDELEQDYNESEESLTPPRRKPSRRAVKKEPAVSVANDHKRGAKPKVGLLDDLLSLG</sequence>
<proteinExistence type="inferred from homology"/>
<evidence type="ECO:0000313" key="22">
    <source>
        <dbReference type="Proteomes" id="UP000268321"/>
    </source>
</evidence>
<keyword evidence="15 16" id="KW-0469">Meiosis</keyword>
<evidence type="ECO:0000256" key="15">
    <source>
        <dbReference type="ARBA" id="ARBA00023254"/>
    </source>
</evidence>
<dbReference type="GO" id="GO:0006303">
    <property type="term" value="P:double-strand break repair via nonhomologous end joining"/>
    <property type="evidence" value="ECO:0007669"/>
    <property type="project" value="TreeGrafter"/>
</dbReference>
<keyword evidence="11 16" id="KW-0269">Exonuclease</keyword>
<dbReference type="CDD" id="cd00840">
    <property type="entry name" value="MPP_Mre11_N"/>
    <property type="match status" value="1"/>
</dbReference>
<dbReference type="InterPro" id="IPR003701">
    <property type="entry name" value="Mre11"/>
</dbReference>
<evidence type="ECO:0000256" key="6">
    <source>
        <dbReference type="ARBA" id="ARBA00022722"/>
    </source>
</evidence>
<dbReference type="GO" id="GO:0035861">
    <property type="term" value="C:site of double-strand break"/>
    <property type="evidence" value="ECO:0007669"/>
    <property type="project" value="TreeGrafter"/>
</dbReference>
<dbReference type="FunFam" id="3.60.21.10:FF:000011">
    <property type="entry name" value="Double-strand break repair protein"/>
    <property type="match status" value="1"/>
</dbReference>
<dbReference type="PANTHER" id="PTHR10139">
    <property type="entry name" value="DOUBLE-STRAND BREAK REPAIR PROTEIN MRE11"/>
    <property type="match status" value="1"/>
</dbReference>
<dbReference type="GO" id="GO:0000723">
    <property type="term" value="P:telomere maintenance"/>
    <property type="evidence" value="ECO:0007669"/>
    <property type="project" value="TreeGrafter"/>
</dbReference>
<dbReference type="PIRSF" id="PIRSF000882">
    <property type="entry name" value="DSB_repair_MRE11"/>
    <property type="match status" value="1"/>
</dbReference>
<evidence type="ECO:0000256" key="8">
    <source>
        <dbReference type="ARBA" id="ARBA00022759"/>
    </source>
</evidence>
<comment type="cofactor">
    <cofactor evidence="1 16">
        <name>Mn(2+)</name>
        <dbReference type="ChEBI" id="CHEBI:29035"/>
    </cofactor>
</comment>
<dbReference type="SUPFAM" id="SSF56300">
    <property type="entry name" value="Metallo-dependent phosphatases"/>
    <property type="match status" value="1"/>
</dbReference>
<keyword evidence="13 16" id="KW-0464">Manganese</keyword>
<keyword evidence="8 16" id="KW-0255">Endonuclease</keyword>
<keyword evidence="12 16" id="KW-0234">DNA repair</keyword>
<keyword evidence="22" id="KW-1185">Reference proteome</keyword>
<organism evidence="21 22">
    <name type="scientific">Metschnikowia bicuspidata</name>
    <dbReference type="NCBI Taxonomy" id="27322"/>
    <lineage>
        <taxon>Eukaryota</taxon>
        <taxon>Fungi</taxon>
        <taxon>Dikarya</taxon>
        <taxon>Ascomycota</taxon>
        <taxon>Saccharomycotina</taxon>
        <taxon>Pichiomycetes</taxon>
        <taxon>Metschnikowiaceae</taxon>
        <taxon>Metschnikowia</taxon>
    </lineage>
</organism>
<dbReference type="GO" id="GO:0030870">
    <property type="term" value="C:Mre11 complex"/>
    <property type="evidence" value="ECO:0007669"/>
    <property type="project" value="UniProtKB-UniRule"/>
</dbReference>
<keyword evidence="14 16" id="KW-0539">Nucleus</keyword>
<dbReference type="OrthoDB" id="30417at2759"/>
<dbReference type="GO" id="GO:0000724">
    <property type="term" value="P:double-strand break repair via homologous recombination"/>
    <property type="evidence" value="ECO:0007669"/>
    <property type="project" value="TreeGrafter"/>
</dbReference>
<evidence type="ECO:0000256" key="11">
    <source>
        <dbReference type="ARBA" id="ARBA00022839"/>
    </source>
</evidence>
<evidence type="ECO:0000313" key="21">
    <source>
        <dbReference type="EMBL" id="RKP31519.1"/>
    </source>
</evidence>
<feature type="compositionally biased region" description="Low complexity" evidence="19">
    <location>
        <begin position="533"/>
        <end position="545"/>
    </location>
</feature>
<dbReference type="GO" id="GO:0042138">
    <property type="term" value="P:meiotic DNA double-strand break formation"/>
    <property type="evidence" value="ECO:0007669"/>
    <property type="project" value="TreeGrafter"/>
</dbReference>
<dbReference type="GO" id="GO:0030145">
    <property type="term" value="F:manganese ion binding"/>
    <property type="evidence" value="ECO:0007669"/>
    <property type="project" value="UniProtKB-UniRule"/>
</dbReference>
<dbReference type="InterPro" id="IPR029052">
    <property type="entry name" value="Metallo-depent_PP-like"/>
</dbReference>
<feature type="active site" description="Proton donor" evidence="17">
    <location>
        <position position="128"/>
    </location>
</feature>
<reference evidence="22" key="1">
    <citation type="journal article" date="2018" name="Nat. Microbiol.">
        <title>Leveraging single-cell genomics to expand the fungal tree of life.</title>
        <authorList>
            <person name="Ahrendt S.R."/>
            <person name="Quandt C.A."/>
            <person name="Ciobanu D."/>
            <person name="Clum A."/>
            <person name="Salamov A."/>
            <person name="Andreopoulos B."/>
            <person name="Cheng J.F."/>
            <person name="Woyke T."/>
            <person name="Pelin A."/>
            <person name="Henrissat B."/>
            <person name="Reynolds N.K."/>
            <person name="Benny G.L."/>
            <person name="Smith M.E."/>
            <person name="James T.Y."/>
            <person name="Grigoriev I.V."/>
        </authorList>
    </citation>
    <scope>NUCLEOTIDE SEQUENCE [LARGE SCALE GENOMIC DNA]</scope>
    <source>
        <strain evidence="22">Baker2002</strain>
    </source>
</reference>
<feature type="compositionally biased region" description="Basic residues" evidence="19">
    <location>
        <begin position="606"/>
        <end position="615"/>
    </location>
</feature>
<dbReference type="InterPro" id="IPR007281">
    <property type="entry name" value="Mre11_DNA-bd"/>
</dbReference>
<evidence type="ECO:0000256" key="13">
    <source>
        <dbReference type="ARBA" id="ARBA00023211"/>
    </source>
</evidence>
<evidence type="ECO:0000256" key="14">
    <source>
        <dbReference type="ARBA" id="ARBA00023242"/>
    </source>
</evidence>
<evidence type="ECO:0000256" key="19">
    <source>
        <dbReference type="SAM" id="MobiDB-lite"/>
    </source>
</evidence>
<dbReference type="Pfam" id="PF04152">
    <property type="entry name" value="Mre11_DNA_bind"/>
    <property type="match status" value="1"/>
</dbReference>
<feature type="region of interest" description="Disordered" evidence="19">
    <location>
        <begin position="507"/>
        <end position="631"/>
    </location>
</feature>
<evidence type="ECO:0000256" key="9">
    <source>
        <dbReference type="ARBA" id="ARBA00022763"/>
    </source>
</evidence>
<evidence type="ECO:0000256" key="5">
    <source>
        <dbReference type="ARBA" id="ARBA00022454"/>
    </source>
</evidence>
<dbReference type="EMBL" id="ML004440">
    <property type="protein sequence ID" value="RKP31519.1"/>
    <property type="molecule type" value="Genomic_DNA"/>
</dbReference>
<keyword evidence="7" id="KW-0479">Metal-binding</keyword>
<evidence type="ECO:0000259" key="20">
    <source>
        <dbReference type="SMART" id="SM01347"/>
    </source>
</evidence>
<accession>A0A4V1J3B9</accession>
<keyword evidence="5" id="KW-0158">Chromosome</keyword>
<dbReference type="GO" id="GO:0008296">
    <property type="term" value="F:3'-5'-DNA exonuclease activity"/>
    <property type="evidence" value="ECO:0007669"/>
    <property type="project" value="InterPro"/>
</dbReference>
<dbReference type="InterPro" id="IPR004843">
    <property type="entry name" value="Calcineurin-like_PHP"/>
</dbReference>
<dbReference type="InterPro" id="IPR038487">
    <property type="entry name" value="Mre11_capping_dom"/>
</dbReference>
<keyword evidence="6 16" id="KW-0540">Nuclease</keyword>
<keyword evidence="9 16" id="KW-0227">DNA damage</keyword>
<evidence type="ECO:0000256" key="12">
    <source>
        <dbReference type="ARBA" id="ARBA00023204"/>
    </source>
</evidence>
<dbReference type="Gene3D" id="3.60.21.10">
    <property type="match status" value="1"/>
</dbReference>
<dbReference type="GO" id="GO:0007095">
    <property type="term" value="P:mitotic G2 DNA damage checkpoint signaling"/>
    <property type="evidence" value="ECO:0007669"/>
    <property type="project" value="TreeGrafter"/>
</dbReference>
<evidence type="ECO:0000256" key="4">
    <source>
        <dbReference type="ARBA" id="ARBA00009028"/>
    </source>
</evidence>
<dbReference type="Pfam" id="PF00149">
    <property type="entry name" value="Metallophos"/>
    <property type="match status" value="1"/>
</dbReference>
<comment type="subcellular location">
    <subcellularLocation>
        <location evidence="3">Chromosome</location>
    </subcellularLocation>
    <subcellularLocation>
        <location evidence="2 16">Nucleus</location>
    </subcellularLocation>
</comment>
<protein>
    <recommendedName>
        <fullName evidence="16">Double-strand break repair protein</fullName>
    </recommendedName>
</protein>